<dbReference type="Pfam" id="PF13373">
    <property type="entry name" value="Dsc3_C"/>
    <property type="match status" value="1"/>
</dbReference>
<accession>A0AAE1C266</accession>
<sequence length="264" mass="28010">MPTDRVPLDIVVRFSTSTPDVILNVPHPSTTSVVSLKLRIRSQLSAPASESRLRLIHAGKVLVDASALSQSLHGSAPPPIARSDEEERSKSEKAKGKQPQRDQAQEKKAVAVRVYVHCAIGDFLPVTDLAIEARQAQEADEALRSQSPTANTTTTSTEEKDASTTTPAPRGFDRLLTAGFTAPEIATLRTQFLAIQAHTHTPDTMPSGPALLALEEEWLDNGSNAAAAPGEAGGFEGEDAGGLDDMLWGNLIGGFGLGGDRLLF</sequence>
<dbReference type="PANTHER" id="PTHR28049:SF1">
    <property type="entry name" value="DSC E3 UBIQUITIN LIGASE COMPLEX SUBUNIT 3"/>
    <property type="match status" value="1"/>
</dbReference>
<dbReference type="Gene3D" id="3.10.20.90">
    <property type="entry name" value="Phosphatidylinositol 3-kinase Catalytic Subunit, Chain A, domain 1"/>
    <property type="match status" value="1"/>
</dbReference>
<evidence type="ECO:0000313" key="4">
    <source>
        <dbReference type="Proteomes" id="UP001274830"/>
    </source>
</evidence>
<dbReference type="InterPro" id="IPR029071">
    <property type="entry name" value="Ubiquitin-like_domsf"/>
</dbReference>
<protein>
    <recommendedName>
        <fullName evidence="2">Ubiquitin-like domain-containing protein</fullName>
    </recommendedName>
</protein>
<evidence type="ECO:0000313" key="3">
    <source>
        <dbReference type="EMBL" id="KAK3675104.1"/>
    </source>
</evidence>
<comment type="caution">
    <text evidence="3">The sequence shown here is derived from an EMBL/GenBank/DDBJ whole genome shotgun (WGS) entry which is preliminary data.</text>
</comment>
<dbReference type="GO" id="GO:0044695">
    <property type="term" value="C:Dsc E3 ubiquitin ligase complex"/>
    <property type="evidence" value="ECO:0007669"/>
    <property type="project" value="InterPro"/>
</dbReference>
<dbReference type="Proteomes" id="UP001274830">
    <property type="component" value="Unassembled WGS sequence"/>
</dbReference>
<dbReference type="PROSITE" id="PS50053">
    <property type="entry name" value="UBIQUITIN_2"/>
    <property type="match status" value="1"/>
</dbReference>
<dbReference type="GO" id="GO:0005783">
    <property type="term" value="C:endoplasmic reticulum"/>
    <property type="evidence" value="ECO:0007669"/>
    <property type="project" value="TreeGrafter"/>
</dbReference>
<evidence type="ECO:0000256" key="1">
    <source>
        <dbReference type="SAM" id="MobiDB-lite"/>
    </source>
</evidence>
<gene>
    <name evidence="3" type="ORF">LTR78_005038</name>
</gene>
<organism evidence="3 4">
    <name type="scientific">Recurvomyces mirabilis</name>
    <dbReference type="NCBI Taxonomy" id="574656"/>
    <lineage>
        <taxon>Eukaryota</taxon>
        <taxon>Fungi</taxon>
        <taxon>Dikarya</taxon>
        <taxon>Ascomycota</taxon>
        <taxon>Pezizomycotina</taxon>
        <taxon>Dothideomycetes</taxon>
        <taxon>Dothideomycetidae</taxon>
        <taxon>Mycosphaerellales</taxon>
        <taxon>Teratosphaeriaceae</taxon>
        <taxon>Recurvomyces</taxon>
    </lineage>
</organism>
<feature type="domain" description="Ubiquitin-like" evidence="2">
    <location>
        <begin position="8"/>
        <end position="70"/>
    </location>
</feature>
<dbReference type="InterPro" id="IPR045226">
    <property type="entry name" value="Dsc3"/>
</dbReference>
<dbReference type="EMBL" id="JAUTXT010000016">
    <property type="protein sequence ID" value="KAK3675104.1"/>
    <property type="molecule type" value="Genomic_DNA"/>
</dbReference>
<name>A0AAE1C266_9PEZI</name>
<feature type="region of interest" description="Disordered" evidence="1">
    <location>
        <begin position="69"/>
        <end position="107"/>
    </location>
</feature>
<keyword evidence="4" id="KW-1185">Reference proteome</keyword>
<reference evidence="3" key="1">
    <citation type="submission" date="2023-07" db="EMBL/GenBank/DDBJ databases">
        <title>Black Yeasts Isolated from many extreme environments.</title>
        <authorList>
            <person name="Coleine C."/>
            <person name="Stajich J.E."/>
            <person name="Selbmann L."/>
        </authorList>
    </citation>
    <scope>NUCLEOTIDE SEQUENCE</scope>
    <source>
        <strain evidence="3">CCFEE 5485</strain>
    </source>
</reference>
<dbReference type="InterPro" id="IPR025390">
    <property type="entry name" value="Dsc3_C"/>
</dbReference>
<dbReference type="PANTHER" id="PTHR28049">
    <property type="entry name" value="TRANSMEMBRANE PROTEIN YOR223W"/>
    <property type="match status" value="1"/>
</dbReference>
<proteinExistence type="predicted"/>
<feature type="compositionally biased region" description="Basic and acidic residues" evidence="1">
    <location>
        <begin position="82"/>
        <end position="107"/>
    </location>
</feature>
<dbReference type="InterPro" id="IPR019413">
    <property type="entry name" value="Dsc3_ub-like_dom"/>
</dbReference>
<dbReference type="InterPro" id="IPR000626">
    <property type="entry name" value="Ubiquitin-like_dom"/>
</dbReference>
<feature type="region of interest" description="Disordered" evidence="1">
    <location>
        <begin position="139"/>
        <end position="172"/>
    </location>
</feature>
<dbReference type="Pfam" id="PF10302">
    <property type="entry name" value="Dsc3_N"/>
    <property type="match status" value="1"/>
</dbReference>
<evidence type="ECO:0000259" key="2">
    <source>
        <dbReference type="PROSITE" id="PS50053"/>
    </source>
</evidence>
<dbReference type="AlphaFoldDB" id="A0AAE1C266"/>
<dbReference type="SUPFAM" id="SSF54236">
    <property type="entry name" value="Ubiquitin-like"/>
    <property type="match status" value="1"/>
</dbReference>